<comment type="similarity">
    <text evidence="7">Belongs to the binding-protein-dependent transport system permease family.</text>
</comment>
<dbReference type="Proteomes" id="UP000005250">
    <property type="component" value="Chromosome"/>
</dbReference>
<dbReference type="PANTHER" id="PTHR30043:SF1">
    <property type="entry name" value="ABC TRANSPORT SYSTEM PERMEASE PROTEIN P69"/>
    <property type="match status" value="1"/>
</dbReference>
<evidence type="ECO:0000256" key="7">
    <source>
        <dbReference type="RuleBase" id="RU363032"/>
    </source>
</evidence>
<gene>
    <name evidence="9" type="ordered locus">BN118_0871</name>
</gene>
<keyword evidence="4 7" id="KW-0812">Transmembrane</keyword>
<comment type="subcellular location">
    <subcellularLocation>
        <location evidence="1 7">Cell membrane</location>
        <topology evidence="1 7">Multi-pass membrane protein</topology>
    </subcellularLocation>
</comment>
<dbReference type="EMBL" id="HE965805">
    <property type="protein sequence ID" value="CCJ62296.1"/>
    <property type="molecule type" value="Genomic_DNA"/>
</dbReference>
<evidence type="ECO:0000256" key="6">
    <source>
        <dbReference type="ARBA" id="ARBA00023136"/>
    </source>
</evidence>
<dbReference type="Gene3D" id="1.10.3720.10">
    <property type="entry name" value="MetI-like"/>
    <property type="match status" value="1"/>
</dbReference>
<dbReference type="CDD" id="cd06261">
    <property type="entry name" value="TM_PBP2"/>
    <property type="match status" value="1"/>
</dbReference>
<accession>A0A0T7CLE0</accession>
<evidence type="ECO:0000256" key="4">
    <source>
        <dbReference type="ARBA" id="ARBA00022692"/>
    </source>
</evidence>
<dbReference type="Pfam" id="PF00528">
    <property type="entry name" value="BPD_transp_1"/>
    <property type="match status" value="1"/>
</dbReference>
<organism evidence="9 10">
    <name type="scientific">Bordetella pertussis (strain ATCC 9797 / DSM 5571 / CCUG 30873 / LMG 14455 / NCTC 10739 / 18323)</name>
    <dbReference type="NCBI Taxonomy" id="568706"/>
    <lineage>
        <taxon>Bacteria</taxon>
        <taxon>Pseudomonadati</taxon>
        <taxon>Pseudomonadota</taxon>
        <taxon>Betaproteobacteria</taxon>
        <taxon>Burkholderiales</taxon>
        <taxon>Alcaligenaceae</taxon>
        <taxon>Bordetella</taxon>
    </lineage>
</organism>
<dbReference type="GO" id="GO:0015416">
    <property type="term" value="F:ABC-type phosphonate transporter activity"/>
    <property type="evidence" value="ECO:0007669"/>
    <property type="project" value="InterPro"/>
</dbReference>
<dbReference type="KEGG" id="bper:BN118_0871"/>
<dbReference type="NCBIfam" id="TIGR01097">
    <property type="entry name" value="PhnE"/>
    <property type="match status" value="1"/>
</dbReference>
<dbReference type="InterPro" id="IPR005769">
    <property type="entry name" value="PhnE/PtxC"/>
</dbReference>
<evidence type="ECO:0000313" key="9">
    <source>
        <dbReference type="EMBL" id="CCJ62296.1"/>
    </source>
</evidence>
<keyword evidence="6 7" id="KW-0472">Membrane</keyword>
<sequence>MAGVTVRTANMARRPFSLSWRAKTGVLLVVLYTFYAAAQLDFSWARFETGLGHAATFLARMFPPNFEKPDTLWKGIAESLEIAVLASVLGILLSLPIGLLGARNLMPAWASWPARALVALCRALRPVIVAILFVKAVGFGALAGILALTVASIGFIGKLFTEAIEEISLKQVEAVRASGASFGNVIIFGVLPQVFARFVGFATYQFDSNLRNSTMVGIVGAGGIGGTLFSAFQRFDYDFVAAILLTLIAIIMLGEILAGFVRKVFLDNMGFERILQRRFTAARGLGSTTPLARKGEVDE</sequence>
<evidence type="ECO:0000259" key="8">
    <source>
        <dbReference type="PROSITE" id="PS50928"/>
    </source>
</evidence>
<dbReference type="AlphaFoldDB" id="A0A0T7CLE0"/>
<keyword evidence="10" id="KW-1185">Reference proteome</keyword>
<evidence type="ECO:0000256" key="3">
    <source>
        <dbReference type="ARBA" id="ARBA00022475"/>
    </source>
</evidence>
<proteinExistence type="inferred from homology"/>
<dbReference type="InterPro" id="IPR000515">
    <property type="entry name" value="MetI-like"/>
</dbReference>
<feature type="transmembrane region" description="Helical" evidence="7">
    <location>
        <begin position="20"/>
        <end position="38"/>
    </location>
</feature>
<feature type="domain" description="ABC transmembrane type-1" evidence="8">
    <location>
        <begin position="76"/>
        <end position="258"/>
    </location>
</feature>
<dbReference type="HOGENOM" id="CLU_064254_1_1_4"/>
<dbReference type="eggNOG" id="COG3639">
    <property type="taxonomic scope" value="Bacteria"/>
</dbReference>
<dbReference type="InterPro" id="IPR035906">
    <property type="entry name" value="MetI-like_sf"/>
</dbReference>
<dbReference type="SUPFAM" id="SSF161098">
    <property type="entry name" value="MetI-like"/>
    <property type="match status" value="1"/>
</dbReference>
<keyword evidence="2 7" id="KW-0813">Transport</keyword>
<feature type="transmembrane region" description="Helical" evidence="7">
    <location>
        <begin position="139"/>
        <end position="161"/>
    </location>
</feature>
<dbReference type="GO" id="GO:0005886">
    <property type="term" value="C:plasma membrane"/>
    <property type="evidence" value="ECO:0007669"/>
    <property type="project" value="UniProtKB-SubCell"/>
</dbReference>
<dbReference type="PROSITE" id="PS50928">
    <property type="entry name" value="ABC_TM1"/>
    <property type="match status" value="1"/>
</dbReference>
<protein>
    <submittedName>
        <fullName evidence="9">Binding-protein-dependent transport systems inner membrane component</fullName>
    </submittedName>
</protein>
<evidence type="ECO:0000313" key="10">
    <source>
        <dbReference type="Proteomes" id="UP000005250"/>
    </source>
</evidence>
<keyword evidence="5 7" id="KW-1133">Transmembrane helix</keyword>
<evidence type="ECO:0000256" key="5">
    <source>
        <dbReference type="ARBA" id="ARBA00022989"/>
    </source>
</evidence>
<dbReference type="PANTHER" id="PTHR30043">
    <property type="entry name" value="PHOSPHONATES TRANSPORT SYSTEM PERMEASE PROTEIN"/>
    <property type="match status" value="1"/>
</dbReference>
<name>A0A0T7CLE0_BORP1</name>
<evidence type="ECO:0000256" key="2">
    <source>
        <dbReference type="ARBA" id="ARBA00022448"/>
    </source>
</evidence>
<feature type="transmembrane region" description="Helical" evidence="7">
    <location>
        <begin position="182"/>
        <end position="202"/>
    </location>
</feature>
<feature type="transmembrane region" description="Helical" evidence="7">
    <location>
        <begin position="239"/>
        <end position="261"/>
    </location>
</feature>
<evidence type="ECO:0000256" key="1">
    <source>
        <dbReference type="ARBA" id="ARBA00004651"/>
    </source>
</evidence>
<reference evidence="9 10" key="1">
    <citation type="journal article" date="2012" name="BMC Genomics">
        <title>Comparative genomics of the classical Bordetella subspecies: the evolution and exchange of virulence-associated diversity amongst closely related pathogens.</title>
        <authorList>
            <person name="Park J."/>
            <person name="Zhang Y."/>
            <person name="Buboltz A.M."/>
            <person name="Zhang X."/>
            <person name="Schuster S.C."/>
            <person name="Ahuja U."/>
            <person name="Liu M."/>
            <person name="Miller J.F."/>
            <person name="Sebaihia M."/>
            <person name="Bentley S.D."/>
            <person name="Parkhill J."/>
            <person name="Harvill E.T."/>
        </authorList>
    </citation>
    <scope>NUCLEOTIDE SEQUENCE [LARGE SCALE GENOMIC DNA]</scope>
    <source>
        <strain evidence="10">ATCC 9797 / DSM 5571 / CCUG 30873 / LMG 14455 / NCTC 10739 / 18323</strain>
    </source>
</reference>
<feature type="transmembrane region" description="Helical" evidence="7">
    <location>
        <begin position="82"/>
        <end position="102"/>
    </location>
</feature>
<keyword evidence="3" id="KW-1003">Cell membrane</keyword>
<feature type="transmembrane region" description="Helical" evidence="7">
    <location>
        <begin position="214"/>
        <end position="232"/>
    </location>
</feature>